<dbReference type="STRING" id="149040.A0A194XMJ2"/>
<proteinExistence type="inferred from homology"/>
<comment type="similarity">
    <text evidence="1">Belongs to the SEN15 family.</text>
</comment>
<accession>A0A194XMJ2</accession>
<dbReference type="GeneID" id="28817140"/>
<dbReference type="InterPro" id="IPR018593">
    <property type="entry name" value="tRNA-endonuc_su_Sen15"/>
</dbReference>
<dbReference type="FunFam" id="3.40.1350.10:FF:000012">
    <property type="entry name" value="Probable tRNA-splicing endonuclease subunit sen-15"/>
    <property type="match status" value="1"/>
</dbReference>
<organism evidence="4 5">
    <name type="scientific">Mollisia scopiformis</name>
    <name type="common">Conifer needle endophyte fungus</name>
    <name type="synonym">Phialocephala scopiformis</name>
    <dbReference type="NCBI Taxonomy" id="149040"/>
    <lineage>
        <taxon>Eukaryota</taxon>
        <taxon>Fungi</taxon>
        <taxon>Dikarya</taxon>
        <taxon>Ascomycota</taxon>
        <taxon>Pezizomycotina</taxon>
        <taxon>Leotiomycetes</taxon>
        <taxon>Helotiales</taxon>
        <taxon>Mollisiaceae</taxon>
        <taxon>Mollisia</taxon>
    </lineage>
</organism>
<name>A0A194XMJ2_MOLSC</name>
<evidence type="ECO:0000256" key="1">
    <source>
        <dbReference type="ARBA" id="ARBA00006091"/>
    </source>
</evidence>
<sequence length="189" mass="21322">MTPSATADLPPASSLQEILESSKSSIEGSPHPVYLHNLASTIIHDLQFQHDWTALSVHIHSTLTNDPLPRPIISGLPPKRAYIHPDEQIEIIKEEHKTGEKIIHKPEREWVLPSHIQEKWSLAKFAAVFDGLDVVPSGTGDNHDEEENPIGQQWRGKNRQKRLLLATLHDDSTVVYYIVHDGIVKPRQN</sequence>
<dbReference type="AlphaFoldDB" id="A0A194XMJ2"/>
<evidence type="ECO:0000313" key="4">
    <source>
        <dbReference type="EMBL" id="KUJ20992.1"/>
    </source>
</evidence>
<dbReference type="InterPro" id="IPR011856">
    <property type="entry name" value="tRNA_endonuc-like_dom_sf"/>
</dbReference>
<dbReference type="GO" id="GO:0003676">
    <property type="term" value="F:nucleic acid binding"/>
    <property type="evidence" value="ECO:0007669"/>
    <property type="project" value="InterPro"/>
</dbReference>
<evidence type="ECO:0000259" key="3">
    <source>
        <dbReference type="Pfam" id="PF09631"/>
    </source>
</evidence>
<gene>
    <name evidence="4" type="ORF">LY89DRAFT_422188</name>
</gene>
<reference evidence="4 5" key="1">
    <citation type="submission" date="2015-10" db="EMBL/GenBank/DDBJ databases">
        <title>Full genome of DAOMC 229536 Phialocephala scopiformis, a fungal endophyte of spruce producing the potent anti-insectan compound rugulosin.</title>
        <authorList>
            <consortium name="DOE Joint Genome Institute"/>
            <person name="Walker A.K."/>
            <person name="Frasz S.L."/>
            <person name="Seifert K.A."/>
            <person name="Miller J.D."/>
            <person name="Mondo S.J."/>
            <person name="Labutti K."/>
            <person name="Lipzen A."/>
            <person name="Dockter R."/>
            <person name="Kennedy M."/>
            <person name="Grigoriev I.V."/>
            <person name="Spatafora J.W."/>
        </authorList>
    </citation>
    <scope>NUCLEOTIDE SEQUENCE [LARGE SCALE GENOMIC DNA]</scope>
    <source>
        <strain evidence="4 5">CBS 120377</strain>
    </source>
</reference>
<keyword evidence="2" id="KW-0819">tRNA processing</keyword>
<evidence type="ECO:0000256" key="2">
    <source>
        <dbReference type="ARBA" id="ARBA00022694"/>
    </source>
</evidence>
<dbReference type="InParanoid" id="A0A194XMJ2"/>
<dbReference type="PANTHER" id="PTHR28518:SF1">
    <property type="entry name" value="TRNA-SPLICING ENDONUCLEASE SUBUNIT SEN15"/>
    <property type="match status" value="1"/>
</dbReference>
<dbReference type="InterPro" id="IPR042777">
    <property type="entry name" value="Sen15_fungi"/>
</dbReference>
<dbReference type="Gene3D" id="3.40.1350.10">
    <property type="match status" value="1"/>
</dbReference>
<feature type="domain" description="tRNA-splicing endonuclease subunit Sen15" evidence="3">
    <location>
        <begin position="42"/>
        <end position="189"/>
    </location>
</feature>
<dbReference type="SUPFAM" id="SSF53032">
    <property type="entry name" value="tRNA-intron endonuclease catalytic domain-like"/>
    <property type="match status" value="1"/>
</dbReference>
<dbReference type="RefSeq" id="XP_018075347.1">
    <property type="nucleotide sequence ID" value="XM_018207414.1"/>
</dbReference>
<dbReference type="Pfam" id="PF09631">
    <property type="entry name" value="Sen15"/>
    <property type="match status" value="1"/>
</dbReference>
<dbReference type="GO" id="GO:0000214">
    <property type="term" value="C:tRNA-intron endonuclease complex"/>
    <property type="evidence" value="ECO:0007669"/>
    <property type="project" value="InterPro"/>
</dbReference>
<dbReference type="PANTHER" id="PTHR28518">
    <property type="entry name" value="TRNA-SPLICING ENDONUCLEASE SUBUNIT SEN15"/>
    <property type="match status" value="1"/>
</dbReference>
<dbReference type="Proteomes" id="UP000070700">
    <property type="component" value="Unassembled WGS sequence"/>
</dbReference>
<protein>
    <recommendedName>
        <fullName evidence="3">tRNA-splicing endonuclease subunit Sen15 domain-containing protein</fullName>
    </recommendedName>
</protein>
<dbReference type="GO" id="GO:0000379">
    <property type="term" value="P:tRNA-type intron splice site recognition and cleavage"/>
    <property type="evidence" value="ECO:0007669"/>
    <property type="project" value="InterPro"/>
</dbReference>
<dbReference type="InterPro" id="IPR036167">
    <property type="entry name" value="tRNA_intron_Endo_cat-like_sf"/>
</dbReference>
<dbReference type="GO" id="GO:0000213">
    <property type="term" value="F:tRNA-intron lyase activity"/>
    <property type="evidence" value="ECO:0007669"/>
    <property type="project" value="TreeGrafter"/>
</dbReference>
<evidence type="ECO:0000313" key="5">
    <source>
        <dbReference type="Proteomes" id="UP000070700"/>
    </source>
</evidence>
<keyword evidence="5" id="KW-1185">Reference proteome</keyword>
<dbReference type="OrthoDB" id="10002170at2759"/>
<dbReference type="KEGG" id="psco:LY89DRAFT_422188"/>
<dbReference type="EMBL" id="KQ947408">
    <property type="protein sequence ID" value="KUJ20992.1"/>
    <property type="molecule type" value="Genomic_DNA"/>
</dbReference>